<dbReference type="Pfam" id="PF13086">
    <property type="entry name" value="AAA_11"/>
    <property type="match status" value="1"/>
</dbReference>
<dbReference type="SUPFAM" id="SSF52540">
    <property type="entry name" value="P-loop containing nucleoside triphosphate hydrolases"/>
    <property type="match status" value="1"/>
</dbReference>
<dbReference type="InterPro" id="IPR027417">
    <property type="entry name" value="P-loop_NTPase"/>
</dbReference>
<proteinExistence type="inferred from homology"/>
<dbReference type="CDD" id="cd18808">
    <property type="entry name" value="SF1_C_Upf1"/>
    <property type="match status" value="1"/>
</dbReference>
<name>A0ABV4M0Q3_VIBSP</name>
<gene>
    <name evidence="7" type="ORF">ACED33_25790</name>
</gene>
<evidence type="ECO:0000259" key="6">
    <source>
        <dbReference type="PROSITE" id="PS50035"/>
    </source>
</evidence>
<keyword evidence="2" id="KW-0547">Nucleotide-binding</keyword>
<dbReference type="Pfam" id="PF13091">
    <property type="entry name" value="PLDc_2"/>
    <property type="match status" value="1"/>
</dbReference>
<keyword evidence="4" id="KW-0347">Helicase</keyword>
<dbReference type="PROSITE" id="PS50035">
    <property type="entry name" value="PLD"/>
    <property type="match status" value="1"/>
</dbReference>
<reference evidence="7 8" key="1">
    <citation type="submission" date="2024-06" db="EMBL/GenBank/DDBJ databases">
        <authorList>
            <person name="Steensen K."/>
            <person name="Seneca J."/>
            <person name="Bartlau N."/>
            <person name="Yu A.X."/>
            <person name="Polz M.F."/>
        </authorList>
    </citation>
    <scope>NUCLEOTIDE SEQUENCE [LARGE SCALE GENOMIC DNA]</scope>
    <source>
        <strain evidence="7 8">1F145</strain>
    </source>
</reference>
<dbReference type="Gene3D" id="3.40.50.300">
    <property type="entry name" value="P-loop containing nucleotide triphosphate hydrolases"/>
    <property type="match status" value="3"/>
</dbReference>
<dbReference type="InterPro" id="IPR047187">
    <property type="entry name" value="SF1_C_Upf1"/>
</dbReference>
<dbReference type="RefSeq" id="WP_371691513.1">
    <property type="nucleotide sequence ID" value="NZ_JBGONW010000087.1"/>
</dbReference>
<dbReference type="PANTHER" id="PTHR43788:SF8">
    <property type="entry name" value="DNA-BINDING PROTEIN SMUBP-2"/>
    <property type="match status" value="1"/>
</dbReference>
<dbReference type="CDD" id="cd09118">
    <property type="entry name" value="PLDc_yjhR_C_like"/>
    <property type="match status" value="1"/>
</dbReference>
<comment type="similarity">
    <text evidence="1">Belongs to the DNA2/NAM7 helicase family.</text>
</comment>
<evidence type="ECO:0000313" key="7">
    <source>
        <dbReference type="EMBL" id="MEZ8184075.1"/>
    </source>
</evidence>
<dbReference type="Pfam" id="PF13087">
    <property type="entry name" value="AAA_12"/>
    <property type="match status" value="1"/>
</dbReference>
<evidence type="ECO:0000256" key="2">
    <source>
        <dbReference type="ARBA" id="ARBA00022741"/>
    </source>
</evidence>
<evidence type="ECO:0000256" key="4">
    <source>
        <dbReference type="ARBA" id="ARBA00022806"/>
    </source>
</evidence>
<dbReference type="InterPro" id="IPR001736">
    <property type="entry name" value="PLipase_D/transphosphatidylase"/>
</dbReference>
<dbReference type="PIRSF" id="PIRSF026306">
    <property type="entry name" value="UCP026306"/>
    <property type="match status" value="1"/>
</dbReference>
<sequence length="1174" mass="132180">MDDLSWVRYWRNSLADADSGKGALKKRDLNGYHHIKRTNFSLGMLEPNSKILHKLFVDEDDKVLVVKAHYRPVLYTVTKQHGQDFRGTVPQILSPVICPIWITREGLFFSAGTPYIPRDVLAPQADDKFTIAEVSKLDDFLTTHSIPSYSDEDIVSAIQSEETIAEQNELWKQYHKLAQELFGDVCSKQKISELYTLLEDGVIGKIDDITGASTHILSLYDKLSDSNHSSPLLHSYATQSVSHYETCLFAADTIAARLGHSNTQFPLAEAQRDALSHALTMSDSDILAVNGPPGTGKTTFVLSVVASLWIESALKEEEPPLIIAASTNNQAVTNVIDAFGKDFDEGSDELSGRWLPDVSSYGGYFPSAKKEDEASKKYQTRSFYSQLENLEYLDRAETHFIERAQASFKDMDLESTEHVKDHLLNQLKINQQTLEQIQACWKSYSKKKQIMESLLGVEPKNTLEGLKQNLDYAEGLQLVTSTSLLNWRSYLSDESIWLSIFSWLPFVLTKRDAQRKNFIHQSLCTITNELQCLPENLENALEKALKEQKKHINGLTTTYQQYLHCYQQFEKSEAEWNLSTRQILPESNSTPSFEEIDPVLDITVRFRMFRLAVHYWEARWLLTCRYEGDKLEELANKTGLKAVLPRWRRRMMLTLCIVSTFHSLPSHMTYKAYAGENDFKTEYLVNEIDLLIVDEAGQVSPEVAGASLSLAKKALVIGDIYQIEPVRQLNACVDIGNLKQSKLITETDDYESIQASGRSVVTGSVMHIAQQASRYHYKTEAESGMFLQEHRRCYDELISYCNELCYNGLLIAKRGSANRESPYPPFGYLHVDGLAELFGGSRGNKLEAETVASWLASNREQIEEYFGEPLEKVVGVITPFSAQVAAISEACIAYDIPVGKSEGQLTVGTVHSLQGAERKLVIFSQVYTKHSNGGFIDMNTTMLNVAVSRAKDSFLVFGDMDIIAAAPKSKPRGLLSKYLFDLDSNELKFNTGKRPDLLQFCGQPKLLHNADEHDAFVIQLLDKAVLKVDIVSPWLIYAKLETTGILHKLQSAISRGVEVTIHTDKHFNTTTSNRTDLQKQKNFENNCTALKDLGVCVNVIDGIHSKIIFADDKYMTVGSFNWFSAARSGKYANVETSLVYAGDLAKETKTHIDFLNSRTYRQYAKDSQSTEVVA</sequence>
<protein>
    <submittedName>
        <fullName evidence="7">AAA domain-containing protein</fullName>
    </submittedName>
</protein>
<dbReference type="PANTHER" id="PTHR43788">
    <property type="entry name" value="DNA2/NAM7 HELICASE FAMILY MEMBER"/>
    <property type="match status" value="1"/>
</dbReference>
<evidence type="ECO:0000313" key="8">
    <source>
        <dbReference type="Proteomes" id="UP001569200"/>
    </source>
</evidence>
<organism evidence="7 8">
    <name type="scientific">Vibrio splendidus</name>
    <dbReference type="NCBI Taxonomy" id="29497"/>
    <lineage>
        <taxon>Bacteria</taxon>
        <taxon>Pseudomonadati</taxon>
        <taxon>Pseudomonadota</taxon>
        <taxon>Gammaproteobacteria</taxon>
        <taxon>Vibrionales</taxon>
        <taxon>Vibrionaceae</taxon>
        <taxon>Vibrio</taxon>
    </lineage>
</organism>
<dbReference type="InterPro" id="IPR041677">
    <property type="entry name" value="DNA2/NAM7_AAA_11"/>
</dbReference>
<dbReference type="Proteomes" id="UP001569200">
    <property type="component" value="Unassembled WGS sequence"/>
</dbReference>
<evidence type="ECO:0000256" key="3">
    <source>
        <dbReference type="ARBA" id="ARBA00022801"/>
    </source>
</evidence>
<dbReference type="InterPro" id="IPR041679">
    <property type="entry name" value="DNA2/NAM7-like_C"/>
</dbReference>
<dbReference type="InterPro" id="IPR050534">
    <property type="entry name" value="Coronavir_polyprotein_1ab"/>
</dbReference>
<dbReference type="Gene3D" id="3.30.870.10">
    <property type="entry name" value="Endonuclease Chain A"/>
    <property type="match status" value="1"/>
</dbReference>
<comment type="caution">
    <text evidence="7">The sequence shown here is derived from an EMBL/GenBank/DDBJ whole genome shotgun (WGS) entry which is preliminary data.</text>
</comment>
<dbReference type="SUPFAM" id="SSF56024">
    <property type="entry name" value="Phospholipase D/nuclease"/>
    <property type="match status" value="1"/>
</dbReference>
<evidence type="ECO:0000256" key="5">
    <source>
        <dbReference type="ARBA" id="ARBA00022840"/>
    </source>
</evidence>
<dbReference type="InterPro" id="IPR016834">
    <property type="entry name" value="UCP026306"/>
</dbReference>
<keyword evidence="8" id="KW-1185">Reference proteome</keyword>
<accession>A0ABV4M0Q3</accession>
<dbReference type="EMBL" id="JBGOOW010000091">
    <property type="protein sequence ID" value="MEZ8184075.1"/>
    <property type="molecule type" value="Genomic_DNA"/>
</dbReference>
<feature type="domain" description="PLD phosphodiesterase" evidence="6">
    <location>
        <begin position="1104"/>
        <end position="1126"/>
    </location>
</feature>
<dbReference type="InterPro" id="IPR025202">
    <property type="entry name" value="PLD-like_dom"/>
</dbReference>
<evidence type="ECO:0000256" key="1">
    <source>
        <dbReference type="ARBA" id="ARBA00007913"/>
    </source>
</evidence>
<keyword evidence="3" id="KW-0378">Hydrolase</keyword>
<keyword evidence="5" id="KW-0067">ATP-binding</keyword>